<sequence length="366" mass="40199">MSMDAPGNAATASDLVAAGDPMQPAINRLLNEPGRFGFFQAVRLLYGANGFDGRGTGARPGPLRFTTPASLAFPPSELHSIVQADAATRVCVNFMGLTGPSGILPRTYTELLIARKQVQRDQSAQDFFDLFNHRLVSLFWLAWAKHRPEIGRQFGFHNSVYRYLEHVVGLGTPALQARLHPNKRSSSPAKPLPSAAMTYFSGLIAQRPHGERAIAQVVSAVVGAPVQASGCLGTWQDIAMDARTRLGRDNNRLGAGCVLGARYWDRQTTLRLTIGPIDRNKFNALLPRGARLPDIIELTRFLTGLALDLHIRLSLRADQVPPLRLGARNADRPQLGWNTWLRGRSDPRPANDCEFHFSAMGGQSWH</sequence>
<dbReference type="PANTHER" id="PTHR35564">
    <property type="match status" value="1"/>
</dbReference>
<dbReference type="OrthoDB" id="1523296at2"/>
<accession>A0A5B7ZMQ3</accession>
<protein>
    <submittedName>
        <fullName evidence="1">Type VI secretion system baseplate subunit TssG</fullName>
    </submittedName>
</protein>
<dbReference type="Pfam" id="PF06996">
    <property type="entry name" value="T6SS_TssG"/>
    <property type="match status" value="1"/>
</dbReference>
<dbReference type="AlphaFoldDB" id="A0A5B7ZMQ3"/>
<proteinExistence type="predicted"/>
<evidence type="ECO:0000313" key="1">
    <source>
        <dbReference type="EMBL" id="QDA56268.1"/>
    </source>
</evidence>
<dbReference type="RefSeq" id="WP_139715196.1">
    <property type="nucleotide sequence ID" value="NZ_CP040871.1"/>
</dbReference>
<keyword evidence="2" id="KW-1185">Reference proteome</keyword>
<dbReference type="InterPro" id="IPR010732">
    <property type="entry name" value="T6SS_TssG-like"/>
</dbReference>
<gene>
    <name evidence="1" type="primary">tssG</name>
    <name evidence="1" type="ORF">FHQ07_02500</name>
</gene>
<reference evidence="1 2" key="1">
    <citation type="submission" date="2019-06" db="EMBL/GenBank/DDBJ databases">
        <title>Thermomonas aquatica sp. nov., isolated from an industrial wastewater treatment plant.</title>
        <authorList>
            <person name="Jeon J.H."/>
            <person name="Park D.-S."/>
        </authorList>
    </citation>
    <scope>NUCLEOTIDE SEQUENCE [LARGE SCALE GENOMIC DNA]</scope>
    <source>
        <strain evidence="1 2">SY21</strain>
    </source>
</reference>
<organism evidence="1 2">
    <name type="scientific">Thermomonas aquatica</name>
    <dbReference type="NCBI Taxonomy" id="2202149"/>
    <lineage>
        <taxon>Bacteria</taxon>
        <taxon>Pseudomonadati</taxon>
        <taxon>Pseudomonadota</taxon>
        <taxon>Gammaproteobacteria</taxon>
        <taxon>Lysobacterales</taxon>
        <taxon>Lysobacteraceae</taxon>
        <taxon>Thermomonas</taxon>
    </lineage>
</organism>
<dbReference type="Proteomes" id="UP000308149">
    <property type="component" value="Chromosome"/>
</dbReference>
<dbReference type="KEGG" id="thes:FHQ07_02500"/>
<dbReference type="PANTHER" id="PTHR35564:SF4">
    <property type="entry name" value="CYTOPLASMIC PROTEIN"/>
    <property type="match status" value="1"/>
</dbReference>
<name>A0A5B7ZMQ3_9GAMM</name>
<dbReference type="NCBIfam" id="TIGR03347">
    <property type="entry name" value="VI_chp_1"/>
    <property type="match status" value="1"/>
</dbReference>
<evidence type="ECO:0000313" key="2">
    <source>
        <dbReference type="Proteomes" id="UP000308149"/>
    </source>
</evidence>
<dbReference type="EMBL" id="CP040871">
    <property type="protein sequence ID" value="QDA56268.1"/>
    <property type="molecule type" value="Genomic_DNA"/>
</dbReference>